<sequence length="320" mass="35021">MKLGFVSDSLAQLSFEEVLDVAAELGLDGVEVNTGNWSSAPHFDLERMKASPQARTAFLRAFADRGLEIVALNANGNQLHPVSGGTQSACLEETIRIAGEIGVKKVCLMSGLPGGAPGEKAPNWIVSSWPPETQSILKWQWEDVLLPYWHGLAKLAKASGVDQLAIELHGNQLVYNVPSLLRLRAEIGPVVGANLDPSHLFWMGADPIAAVNALGDAIFHVHAKDTFLNAPKQATTSLLENGSLMDIPARSWSYITLGFGHGEEWWRSFCYRLRMAGYDDWLSIEHEDVMLSRLEGVKKSVELLRIVMPIEVSDYAPPAI</sequence>
<dbReference type="PANTHER" id="PTHR12110">
    <property type="entry name" value="HYDROXYPYRUVATE ISOMERASE"/>
    <property type="match status" value="1"/>
</dbReference>
<dbReference type="SUPFAM" id="SSF51658">
    <property type="entry name" value="Xylose isomerase-like"/>
    <property type="match status" value="1"/>
</dbReference>
<dbReference type="InterPro" id="IPR013022">
    <property type="entry name" value="Xyl_isomerase-like_TIM-brl"/>
</dbReference>
<organism evidence="2 3">
    <name type="scientific">Mesorhizobium wenxiniae</name>
    <dbReference type="NCBI Taxonomy" id="2014805"/>
    <lineage>
        <taxon>Bacteria</taxon>
        <taxon>Pseudomonadati</taxon>
        <taxon>Pseudomonadota</taxon>
        <taxon>Alphaproteobacteria</taxon>
        <taxon>Hyphomicrobiales</taxon>
        <taxon>Phyllobacteriaceae</taxon>
        <taxon>Mesorhizobium</taxon>
    </lineage>
</organism>
<feature type="domain" description="Xylose isomerase-like TIM barrel" evidence="1">
    <location>
        <begin position="19"/>
        <end position="305"/>
    </location>
</feature>
<keyword evidence="3" id="KW-1185">Reference proteome</keyword>
<dbReference type="Proteomes" id="UP000215931">
    <property type="component" value="Unassembled WGS sequence"/>
</dbReference>
<comment type="caution">
    <text evidence="2">The sequence shown here is derived from an EMBL/GenBank/DDBJ whole genome shotgun (WGS) entry which is preliminary data.</text>
</comment>
<dbReference type="InterPro" id="IPR050312">
    <property type="entry name" value="IolE/XylAMocC-like"/>
</dbReference>
<accession>A0A271KCP4</accession>
<dbReference type="EMBL" id="NPKH01000030">
    <property type="protein sequence ID" value="PAP92937.1"/>
    <property type="molecule type" value="Genomic_DNA"/>
</dbReference>
<dbReference type="AlphaFoldDB" id="A0A271KCP4"/>
<dbReference type="Pfam" id="PF01261">
    <property type="entry name" value="AP_endonuc_2"/>
    <property type="match status" value="1"/>
</dbReference>
<dbReference type="Gene3D" id="3.20.20.150">
    <property type="entry name" value="Divalent-metal-dependent TIM barrel enzymes"/>
    <property type="match status" value="1"/>
</dbReference>
<evidence type="ECO:0000259" key="1">
    <source>
        <dbReference type="Pfam" id="PF01261"/>
    </source>
</evidence>
<dbReference type="RefSeq" id="WP_095520716.1">
    <property type="nucleotide sequence ID" value="NZ_NPKH01000030.1"/>
</dbReference>
<evidence type="ECO:0000313" key="3">
    <source>
        <dbReference type="Proteomes" id="UP000215931"/>
    </source>
</evidence>
<name>A0A271KCP4_9HYPH</name>
<dbReference type="InterPro" id="IPR036237">
    <property type="entry name" value="Xyl_isomerase-like_sf"/>
</dbReference>
<protein>
    <recommendedName>
        <fullName evidence="1">Xylose isomerase-like TIM barrel domain-containing protein</fullName>
    </recommendedName>
</protein>
<gene>
    <name evidence="2" type="ORF">CIT31_24395</name>
</gene>
<reference evidence="2 3" key="1">
    <citation type="submission" date="2017-08" db="EMBL/GenBank/DDBJ databases">
        <title>Mesorhizobium wenxinae sp. nov., a novel rhizobial species isolated from root nodules of chickpea (Cicer arietinum L.).</title>
        <authorList>
            <person name="Zhang J."/>
        </authorList>
    </citation>
    <scope>NUCLEOTIDE SEQUENCE [LARGE SCALE GENOMIC DNA]</scope>
    <source>
        <strain evidence="3">WYCCWR 10019</strain>
    </source>
</reference>
<proteinExistence type="predicted"/>
<evidence type="ECO:0000313" key="2">
    <source>
        <dbReference type="EMBL" id="PAP92937.1"/>
    </source>
</evidence>
<dbReference type="OrthoDB" id="9779184at2"/>
<dbReference type="PANTHER" id="PTHR12110:SF21">
    <property type="entry name" value="XYLOSE ISOMERASE-LIKE TIM BARREL DOMAIN-CONTAINING PROTEIN"/>
    <property type="match status" value="1"/>
</dbReference>